<protein>
    <submittedName>
        <fullName evidence="2">Type II toxin-antitoxin system VapC family toxin</fullName>
    </submittedName>
</protein>
<evidence type="ECO:0000313" key="2">
    <source>
        <dbReference type="EMBL" id="MBM3223323.1"/>
    </source>
</evidence>
<dbReference type="InterPro" id="IPR029060">
    <property type="entry name" value="PIN-like_dom_sf"/>
</dbReference>
<feature type="domain" description="PIN" evidence="1">
    <location>
        <begin position="3"/>
        <end position="122"/>
    </location>
</feature>
<organism evidence="2 3">
    <name type="scientific">Tectimicrobiota bacterium</name>
    <dbReference type="NCBI Taxonomy" id="2528274"/>
    <lineage>
        <taxon>Bacteria</taxon>
        <taxon>Pseudomonadati</taxon>
        <taxon>Nitrospinota/Tectimicrobiota group</taxon>
        <taxon>Candidatus Tectimicrobiota</taxon>
    </lineage>
</organism>
<dbReference type="PANTHER" id="PTHR36173:SF2">
    <property type="entry name" value="RIBONUCLEASE VAPC16"/>
    <property type="match status" value="1"/>
</dbReference>
<evidence type="ECO:0000259" key="1">
    <source>
        <dbReference type="Pfam" id="PF01850"/>
    </source>
</evidence>
<dbReference type="PANTHER" id="PTHR36173">
    <property type="entry name" value="RIBONUCLEASE VAPC16-RELATED"/>
    <property type="match status" value="1"/>
</dbReference>
<dbReference type="AlphaFoldDB" id="A0A937VY89"/>
<dbReference type="InterPro" id="IPR041705">
    <property type="entry name" value="PIN_Sll0205"/>
</dbReference>
<comment type="caution">
    <text evidence="2">The sequence shown here is derived from an EMBL/GenBank/DDBJ whole genome shotgun (WGS) entry which is preliminary data.</text>
</comment>
<dbReference type="EMBL" id="VGLS01000127">
    <property type="protein sequence ID" value="MBM3223323.1"/>
    <property type="molecule type" value="Genomic_DNA"/>
</dbReference>
<dbReference type="CDD" id="cd09872">
    <property type="entry name" value="PIN_Sll0205-like"/>
    <property type="match status" value="1"/>
</dbReference>
<dbReference type="InterPro" id="IPR052919">
    <property type="entry name" value="TA_system_RNase"/>
</dbReference>
<proteinExistence type="predicted"/>
<gene>
    <name evidence="2" type="ORF">FJZ47_05915</name>
</gene>
<dbReference type="Pfam" id="PF01850">
    <property type="entry name" value="PIN"/>
    <property type="match status" value="1"/>
</dbReference>
<accession>A0A937VY89</accession>
<name>A0A937VY89_UNCTE</name>
<dbReference type="Proteomes" id="UP000712673">
    <property type="component" value="Unassembled WGS sequence"/>
</dbReference>
<sequence length="128" mass="14750">MRMLLDTHAFLWFLLDDPQLSATARQAMITPDNDIAVSPATYWEIAIKIRLNKYTLPEPYEVFMEREIVTNQFRILPIVPRHTAVLTTLPLHHRDPFDRLIIAQAMVEQMPVISGDAAFAAYPVTCIW</sequence>
<dbReference type="SUPFAM" id="SSF88723">
    <property type="entry name" value="PIN domain-like"/>
    <property type="match status" value="1"/>
</dbReference>
<dbReference type="InterPro" id="IPR002716">
    <property type="entry name" value="PIN_dom"/>
</dbReference>
<dbReference type="Gene3D" id="3.40.50.1010">
    <property type="entry name" value="5'-nuclease"/>
    <property type="match status" value="1"/>
</dbReference>
<reference evidence="2" key="1">
    <citation type="submission" date="2019-03" db="EMBL/GenBank/DDBJ databases">
        <title>Lake Tanganyika Metagenome-Assembled Genomes (MAGs).</title>
        <authorList>
            <person name="Tran P."/>
        </authorList>
    </citation>
    <scope>NUCLEOTIDE SEQUENCE</scope>
    <source>
        <strain evidence="2">K_DeepCast_65m_m2_066</strain>
    </source>
</reference>
<evidence type="ECO:0000313" key="3">
    <source>
        <dbReference type="Proteomes" id="UP000712673"/>
    </source>
</evidence>